<proteinExistence type="predicted"/>
<keyword evidence="2" id="KW-1185">Reference proteome</keyword>
<evidence type="ECO:0000313" key="1">
    <source>
        <dbReference type="EMBL" id="KAI4323999.1"/>
    </source>
</evidence>
<name>A0ACB9MJ73_BAUVA</name>
<protein>
    <submittedName>
        <fullName evidence="1">Uncharacterized protein</fullName>
    </submittedName>
</protein>
<sequence length="69" mass="8024">MKRMKKSIIGFSVLIRWKVKKQVFYLGTFILADGDHDLARTVLECIEKNRNSLVMMGTFCFQSLHRSAD</sequence>
<dbReference type="Proteomes" id="UP000828941">
    <property type="component" value="Chromosome 9"/>
</dbReference>
<accession>A0ACB9MJ73</accession>
<dbReference type="EMBL" id="CM039434">
    <property type="protein sequence ID" value="KAI4323999.1"/>
    <property type="molecule type" value="Genomic_DNA"/>
</dbReference>
<gene>
    <name evidence="1" type="ORF">L6164_023567</name>
</gene>
<comment type="caution">
    <text evidence="1">The sequence shown here is derived from an EMBL/GenBank/DDBJ whole genome shotgun (WGS) entry which is preliminary data.</text>
</comment>
<reference evidence="1 2" key="1">
    <citation type="journal article" date="2022" name="DNA Res.">
        <title>Chromosomal-level genome assembly of the orchid tree Bauhinia variegata (Leguminosae; Cercidoideae) supports the allotetraploid origin hypothesis of Bauhinia.</title>
        <authorList>
            <person name="Zhong Y."/>
            <person name="Chen Y."/>
            <person name="Zheng D."/>
            <person name="Pang J."/>
            <person name="Liu Y."/>
            <person name="Luo S."/>
            <person name="Meng S."/>
            <person name="Qian L."/>
            <person name="Wei D."/>
            <person name="Dai S."/>
            <person name="Zhou R."/>
        </authorList>
    </citation>
    <scope>NUCLEOTIDE SEQUENCE [LARGE SCALE GENOMIC DNA]</scope>
    <source>
        <strain evidence="1">BV-YZ2020</strain>
    </source>
</reference>
<evidence type="ECO:0000313" key="2">
    <source>
        <dbReference type="Proteomes" id="UP000828941"/>
    </source>
</evidence>
<organism evidence="1 2">
    <name type="scientific">Bauhinia variegata</name>
    <name type="common">Purple orchid tree</name>
    <name type="synonym">Phanera variegata</name>
    <dbReference type="NCBI Taxonomy" id="167791"/>
    <lineage>
        <taxon>Eukaryota</taxon>
        <taxon>Viridiplantae</taxon>
        <taxon>Streptophyta</taxon>
        <taxon>Embryophyta</taxon>
        <taxon>Tracheophyta</taxon>
        <taxon>Spermatophyta</taxon>
        <taxon>Magnoliopsida</taxon>
        <taxon>eudicotyledons</taxon>
        <taxon>Gunneridae</taxon>
        <taxon>Pentapetalae</taxon>
        <taxon>rosids</taxon>
        <taxon>fabids</taxon>
        <taxon>Fabales</taxon>
        <taxon>Fabaceae</taxon>
        <taxon>Cercidoideae</taxon>
        <taxon>Cercideae</taxon>
        <taxon>Bauhiniinae</taxon>
        <taxon>Bauhinia</taxon>
    </lineage>
</organism>